<feature type="compositionally biased region" description="Basic and acidic residues" evidence="1">
    <location>
        <begin position="278"/>
        <end position="307"/>
    </location>
</feature>
<keyword evidence="3" id="KW-1185">Reference proteome</keyword>
<name>A0AAV1DMG9_OLDCO</name>
<evidence type="ECO:0000313" key="3">
    <source>
        <dbReference type="Proteomes" id="UP001161247"/>
    </source>
</evidence>
<evidence type="ECO:0000256" key="1">
    <source>
        <dbReference type="SAM" id="MobiDB-lite"/>
    </source>
</evidence>
<feature type="region of interest" description="Disordered" evidence="1">
    <location>
        <begin position="52"/>
        <end position="161"/>
    </location>
</feature>
<reference evidence="2" key="1">
    <citation type="submission" date="2023-03" db="EMBL/GenBank/DDBJ databases">
        <authorList>
            <person name="Julca I."/>
        </authorList>
    </citation>
    <scope>NUCLEOTIDE SEQUENCE</scope>
</reference>
<proteinExistence type="predicted"/>
<accession>A0AAV1DMG9</accession>
<feature type="compositionally biased region" description="Basic and acidic residues" evidence="1">
    <location>
        <begin position="198"/>
        <end position="211"/>
    </location>
</feature>
<feature type="compositionally biased region" description="Basic and acidic residues" evidence="1">
    <location>
        <begin position="232"/>
        <end position="252"/>
    </location>
</feature>
<organism evidence="2 3">
    <name type="scientific">Oldenlandia corymbosa var. corymbosa</name>
    <dbReference type="NCBI Taxonomy" id="529605"/>
    <lineage>
        <taxon>Eukaryota</taxon>
        <taxon>Viridiplantae</taxon>
        <taxon>Streptophyta</taxon>
        <taxon>Embryophyta</taxon>
        <taxon>Tracheophyta</taxon>
        <taxon>Spermatophyta</taxon>
        <taxon>Magnoliopsida</taxon>
        <taxon>eudicotyledons</taxon>
        <taxon>Gunneridae</taxon>
        <taxon>Pentapetalae</taxon>
        <taxon>asterids</taxon>
        <taxon>lamiids</taxon>
        <taxon>Gentianales</taxon>
        <taxon>Rubiaceae</taxon>
        <taxon>Rubioideae</taxon>
        <taxon>Spermacoceae</taxon>
        <taxon>Hedyotis-Oldenlandia complex</taxon>
        <taxon>Oldenlandia</taxon>
    </lineage>
</organism>
<feature type="region of interest" description="Disordered" evidence="1">
    <location>
        <begin position="177"/>
        <end position="211"/>
    </location>
</feature>
<protein>
    <submittedName>
        <fullName evidence="2">OLC1v1008815C1</fullName>
    </submittedName>
</protein>
<feature type="compositionally biased region" description="Basic and acidic residues" evidence="1">
    <location>
        <begin position="181"/>
        <end position="190"/>
    </location>
</feature>
<dbReference type="Proteomes" id="UP001161247">
    <property type="component" value="Chromosome 6"/>
</dbReference>
<gene>
    <name evidence="2" type="ORF">OLC1_LOCUS17039</name>
</gene>
<sequence length="317" mass="34360">MLSKAKNIFTTIGGCASKPKVLEGGVKTEEAPEEAVEKVAEETNKVAMVTEEEGEKREVVITSGAADAGEGSTEEINKTEAQATVADDENVGVKSRSLGNLFLENEEEKESNKSEAVTKESTSSEVKPTEQVETVPLKAEEQKPVSEPVLEEAKAAATAEENKLPEVVKLVANEAENAVTSEKKSEEVPKADSAAANDHQEPSDAKKETEEIVKPLVDVEVKQAIPIAENVQKSETDEKKSEEVIKSGKDEQSIADQQQSAKTTEEIKQVIVSENVEISEKAEEVKEPEKKVEDKTETLTEKKEEAKQSIGKTENQA</sequence>
<feature type="region of interest" description="Disordered" evidence="1">
    <location>
        <begin position="227"/>
        <end position="317"/>
    </location>
</feature>
<dbReference type="EMBL" id="OX459123">
    <property type="protein sequence ID" value="CAI9109076.1"/>
    <property type="molecule type" value="Genomic_DNA"/>
</dbReference>
<dbReference type="AlphaFoldDB" id="A0AAV1DMG9"/>
<evidence type="ECO:0000313" key="2">
    <source>
        <dbReference type="EMBL" id="CAI9109076.1"/>
    </source>
</evidence>